<evidence type="ECO:0000256" key="1">
    <source>
        <dbReference type="ARBA" id="ARBA00022527"/>
    </source>
</evidence>
<dbReference type="Pfam" id="PF00069">
    <property type="entry name" value="Pkinase"/>
    <property type="match status" value="1"/>
</dbReference>
<evidence type="ECO:0000256" key="4">
    <source>
        <dbReference type="ARBA" id="ARBA00022777"/>
    </source>
</evidence>
<evidence type="ECO:0000256" key="8">
    <source>
        <dbReference type="SAM" id="MobiDB-lite"/>
    </source>
</evidence>
<evidence type="ECO:0000313" key="11">
    <source>
        <dbReference type="EMBL" id="KAH0570031.1"/>
    </source>
</evidence>
<keyword evidence="12" id="KW-1185">Reference proteome</keyword>
<name>V6LE57_9EUKA</name>
<feature type="binding site" evidence="6">
    <location>
        <position position="104"/>
    </location>
    <ligand>
        <name>ATP</name>
        <dbReference type="ChEBI" id="CHEBI:30616"/>
    </ligand>
</feature>
<protein>
    <submittedName>
        <fullName evidence="10">Kinase, STE STE11</fullName>
    </submittedName>
</protein>
<dbReference type="EMBL" id="KI546159">
    <property type="protein sequence ID" value="EST42563.1"/>
    <property type="molecule type" value="Genomic_DNA"/>
</dbReference>
<dbReference type="VEuPathDB" id="GiardiaDB:SS50377_28005"/>
<dbReference type="SUPFAM" id="SSF56112">
    <property type="entry name" value="Protein kinase-like (PK-like)"/>
    <property type="match status" value="1"/>
</dbReference>
<feature type="region of interest" description="Disordered" evidence="8">
    <location>
        <begin position="32"/>
        <end position="51"/>
    </location>
</feature>
<dbReference type="Gene3D" id="1.10.510.10">
    <property type="entry name" value="Transferase(Phosphotransferase) domain 1"/>
    <property type="match status" value="1"/>
</dbReference>
<evidence type="ECO:0000259" key="9">
    <source>
        <dbReference type="PROSITE" id="PS50011"/>
    </source>
</evidence>
<evidence type="ECO:0000256" key="5">
    <source>
        <dbReference type="ARBA" id="ARBA00022840"/>
    </source>
</evidence>
<evidence type="ECO:0000313" key="12">
    <source>
        <dbReference type="Proteomes" id="UP000018208"/>
    </source>
</evidence>
<dbReference type="SMART" id="SM00220">
    <property type="entry name" value="S_TKc"/>
    <property type="match status" value="1"/>
</dbReference>
<keyword evidence="3 6" id="KW-0547">Nucleotide-binding</keyword>
<dbReference type="PROSITE" id="PS00108">
    <property type="entry name" value="PROTEIN_KINASE_ST"/>
    <property type="match status" value="1"/>
</dbReference>
<dbReference type="InterPro" id="IPR000719">
    <property type="entry name" value="Prot_kinase_dom"/>
</dbReference>
<keyword evidence="4 10" id="KW-0418">Kinase</keyword>
<feature type="compositionally biased region" description="Low complexity" evidence="8">
    <location>
        <begin position="38"/>
        <end position="47"/>
    </location>
</feature>
<dbReference type="PANTHER" id="PTHR11584:SF369">
    <property type="entry name" value="MITOGEN-ACTIVATED PROTEIN KINASE KINASE KINASE 19-RELATED"/>
    <property type="match status" value="1"/>
</dbReference>
<dbReference type="EMBL" id="AUWU02000008">
    <property type="protein sequence ID" value="KAH0570031.1"/>
    <property type="molecule type" value="Genomic_DNA"/>
</dbReference>
<reference evidence="10 11" key="1">
    <citation type="journal article" date="2014" name="PLoS Genet.">
        <title>The Genome of Spironucleus salmonicida Highlights a Fish Pathogen Adapted to Fluctuating Environments.</title>
        <authorList>
            <person name="Xu F."/>
            <person name="Jerlstrom-Hultqvist J."/>
            <person name="Einarsson E."/>
            <person name="Astvaldsson A."/>
            <person name="Svard S.G."/>
            <person name="Andersson J.O."/>
        </authorList>
    </citation>
    <scope>NUCLEOTIDE SEQUENCE</scope>
    <source>
        <strain evidence="11">ATCC 50377</strain>
    </source>
</reference>
<dbReference type="GO" id="GO:0005524">
    <property type="term" value="F:ATP binding"/>
    <property type="evidence" value="ECO:0007669"/>
    <property type="project" value="UniProtKB-UniRule"/>
</dbReference>
<dbReference type="PANTHER" id="PTHR11584">
    <property type="entry name" value="SERINE/THREONINE PROTEIN KINASE"/>
    <property type="match status" value="1"/>
</dbReference>
<evidence type="ECO:0000256" key="6">
    <source>
        <dbReference type="PROSITE-ProRule" id="PRU10141"/>
    </source>
</evidence>
<dbReference type="InterPro" id="IPR008271">
    <property type="entry name" value="Ser/Thr_kinase_AS"/>
</dbReference>
<evidence type="ECO:0000256" key="2">
    <source>
        <dbReference type="ARBA" id="ARBA00022679"/>
    </source>
</evidence>
<dbReference type="GO" id="GO:0004674">
    <property type="term" value="F:protein serine/threonine kinase activity"/>
    <property type="evidence" value="ECO:0007669"/>
    <property type="project" value="UniProtKB-KW"/>
</dbReference>
<dbReference type="AlphaFoldDB" id="V6LE57"/>
<reference evidence="11" key="2">
    <citation type="submission" date="2020-12" db="EMBL/GenBank/DDBJ databases">
        <title>New Spironucleus salmonicida genome in near-complete chromosomes.</title>
        <authorList>
            <person name="Xu F."/>
            <person name="Kurt Z."/>
            <person name="Jimenez-Gonzalez A."/>
            <person name="Astvaldsson A."/>
            <person name="Andersson J.O."/>
            <person name="Svard S.G."/>
        </authorList>
    </citation>
    <scope>NUCLEOTIDE SEQUENCE</scope>
    <source>
        <strain evidence="11">ATCC 50377</strain>
    </source>
</reference>
<gene>
    <name evidence="10" type="ORF">SS50377_17878</name>
    <name evidence="11" type="ORF">SS50377_28005</name>
</gene>
<proteinExistence type="inferred from homology"/>
<dbReference type="PROSITE" id="PS00107">
    <property type="entry name" value="PROTEIN_KINASE_ATP"/>
    <property type="match status" value="1"/>
</dbReference>
<evidence type="ECO:0000256" key="7">
    <source>
        <dbReference type="RuleBase" id="RU000304"/>
    </source>
</evidence>
<accession>V6LE57</accession>
<organism evidence="10">
    <name type="scientific">Spironucleus salmonicida</name>
    <dbReference type="NCBI Taxonomy" id="348837"/>
    <lineage>
        <taxon>Eukaryota</taxon>
        <taxon>Metamonada</taxon>
        <taxon>Diplomonadida</taxon>
        <taxon>Hexamitidae</taxon>
        <taxon>Hexamitinae</taxon>
        <taxon>Spironucleus</taxon>
    </lineage>
</organism>
<evidence type="ECO:0000313" key="10">
    <source>
        <dbReference type="EMBL" id="EST42563.1"/>
    </source>
</evidence>
<keyword evidence="5 6" id="KW-0067">ATP-binding</keyword>
<dbReference type="PROSITE" id="PS50011">
    <property type="entry name" value="PROTEIN_KINASE_DOM"/>
    <property type="match status" value="1"/>
</dbReference>
<keyword evidence="2" id="KW-0808">Transferase</keyword>
<dbReference type="OrthoDB" id="266718at2759"/>
<dbReference type="Proteomes" id="UP000018208">
    <property type="component" value="Unassembled WGS sequence"/>
</dbReference>
<dbReference type="InterPro" id="IPR017441">
    <property type="entry name" value="Protein_kinase_ATP_BS"/>
</dbReference>
<comment type="similarity">
    <text evidence="7">Belongs to the protein kinase superfamily.</text>
</comment>
<sequence>MGCGNMELYPTLEGSHLNNLSHEEISYISEDYNQKPGNSASSSPNNSITVPPPIQTLPQKLSFQLPKPRKFPIKYIEGQILGTGAFGKVYSGIDQETGNLLAIKHLNIQFIKQEQKQEIYNEITYLANLRHPYIVKIFDYQETNKTIQIYLERLSTSIQSLTKKFNGLPEPLIKQIGLQLAEAVSYLHSNDVSHCDIKCANIMFNDNQELKLVDFGSAIQSQIPISGIRGSPYWLAPEILQNSSYDPKAADVWSFGATIYEMYCGQPLFSQFKSAPAVMYFLSQNKQIPEINFGSDKLKKLLKKIFQPVELRITMQEVLSDAFFSGQHSQMINLNVQEDCELNAQQQQEQQEMNILQESIIGKKTIQQVLEKVEDEVKQSNDLLQQSFWGIVLNSFENLFEEHNKDLFKNYCILQ</sequence>
<evidence type="ECO:0000256" key="3">
    <source>
        <dbReference type="ARBA" id="ARBA00022741"/>
    </source>
</evidence>
<keyword evidence="1 7" id="KW-0723">Serine/threonine-protein kinase</keyword>
<feature type="domain" description="Protein kinase" evidence="9">
    <location>
        <begin position="75"/>
        <end position="324"/>
    </location>
</feature>
<dbReference type="InterPro" id="IPR011009">
    <property type="entry name" value="Kinase-like_dom_sf"/>
</dbReference>